<evidence type="ECO:0000313" key="8">
    <source>
        <dbReference type="Proteomes" id="UP000286997"/>
    </source>
</evidence>
<dbReference type="Pfam" id="PF03851">
    <property type="entry name" value="UvdE"/>
    <property type="match status" value="1"/>
</dbReference>
<keyword evidence="1" id="KW-0540">Nuclease</keyword>
<dbReference type="PANTHER" id="PTHR31290">
    <property type="entry name" value="UV-DAMAGE ENDONUCLEASE"/>
    <property type="match status" value="1"/>
</dbReference>
<evidence type="ECO:0000256" key="4">
    <source>
        <dbReference type="ARBA" id="ARBA00022769"/>
    </source>
</evidence>
<dbReference type="Proteomes" id="UP000286997">
    <property type="component" value="Unassembled WGS sequence"/>
</dbReference>
<evidence type="ECO:0000256" key="1">
    <source>
        <dbReference type="ARBA" id="ARBA00022722"/>
    </source>
</evidence>
<evidence type="ECO:0000256" key="6">
    <source>
        <dbReference type="ARBA" id="ARBA00023204"/>
    </source>
</evidence>
<accession>A0A437NXX7</accession>
<comment type="caution">
    <text evidence="7">The sequence shown here is derived from an EMBL/GenBank/DDBJ whole genome shotgun (WGS) entry which is preliminary data.</text>
</comment>
<gene>
    <name evidence="7" type="ORF">EOE48_22155</name>
</gene>
<dbReference type="GO" id="GO:0009411">
    <property type="term" value="P:response to UV"/>
    <property type="evidence" value="ECO:0007669"/>
    <property type="project" value="InterPro"/>
</dbReference>
<dbReference type="InterPro" id="IPR004601">
    <property type="entry name" value="UvdE"/>
</dbReference>
<dbReference type="GO" id="GO:0016787">
    <property type="term" value="F:hydrolase activity"/>
    <property type="evidence" value="ECO:0007669"/>
    <property type="project" value="UniProtKB-KW"/>
</dbReference>
<dbReference type="SUPFAM" id="SSF51658">
    <property type="entry name" value="Xylose isomerase-like"/>
    <property type="match status" value="1"/>
</dbReference>
<dbReference type="EMBL" id="SACP01000027">
    <property type="protein sequence ID" value="RVU14778.1"/>
    <property type="molecule type" value="Genomic_DNA"/>
</dbReference>
<proteinExistence type="predicted"/>
<evidence type="ECO:0000256" key="2">
    <source>
        <dbReference type="ARBA" id="ARBA00022759"/>
    </source>
</evidence>
<keyword evidence="4" id="KW-0228">DNA excision</keyword>
<name>A0A437NXX7_9HYPH</name>
<keyword evidence="8" id="KW-1185">Reference proteome</keyword>
<dbReference type="GO" id="GO:0004519">
    <property type="term" value="F:endonuclease activity"/>
    <property type="evidence" value="ECO:0007669"/>
    <property type="project" value="UniProtKB-KW"/>
</dbReference>
<dbReference type="OrthoDB" id="9782576at2"/>
<keyword evidence="2 7" id="KW-0255">Endonuclease</keyword>
<dbReference type="Gene3D" id="3.20.20.150">
    <property type="entry name" value="Divalent-metal-dependent TIM barrel enzymes"/>
    <property type="match status" value="1"/>
</dbReference>
<organism evidence="7 8">
    <name type="scientific">Methylobacterium oryzihabitans</name>
    <dbReference type="NCBI Taxonomy" id="2499852"/>
    <lineage>
        <taxon>Bacteria</taxon>
        <taxon>Pseudomonadati</taxon>
        <taxon>Pseudomonadota</taxon>
        <taxon>Alphaproteobacteria</taxon>
        <taxon>Hyphomicrobiales</taxon>
        <taxon>Methylobacteriaceae</taxon>
        <taxon>Methylobacterium</taxon>
    </lineage>
</organism>
<sequence>MTDDTPRLGFCCKFIPDAPPGGYATQKAAKDAALVMNATSVTIAHLRRLSPNAAREKLVAVVTHNLGALRRQVEWVAGRPPLERLLRLVSGVLPGYTHPEVRPLYAEPDLRAAIEAGLAGIGEAARAGDVRLSMHPGPFCILASRNPAALENGIAELDYHAEVMAMMGYGTGWHPHGAHVNIHVGARDPGIPAFRETLPRVSRTARDLVTVENDETSFGLDDVLRLGDLVPVVLDLHHHWIHSRGEYIEPDDPRIARVRESWRGVRPVSHISVSREEFLPGHDPERAPDFAALTMAGLNGRDLAGHSDMMWNRAVNALVARHLAWSDFEIEAKLKNLASVGIAQDVAPALGLAALAAAAE</sequence>
<keyword evidence="3" id="KW-0227">DNA damage</keyword>
<evidence type="ECO:0000256" key="5">
    <source>
        <dbReference type="ARBA" id="ARBA00022801"/>
    </source>
</evidence>
<keyword evidence="6" id="KW-0234">DNA repair</keyword>
<dbReference type="PANTHER" id="PTHR31290:SF5">
    <property type="entry name" value="UV-DAMAGE ENDONUCLEASE"/>
    <property type="match status" value="1"/>
</dbReference>
<dbReference type="AlphaFoldDB" id="A0A437NXX7"/>
<keyword evidence="5" id="KW-0378">Hydrolase</keyword>
<evidence type="ECO:0000313" key="7">
    <source>
        <dbReference type="EMBL" id="RVU14778.1"/>
    </source>
</evidence>
<dbReference type="RefSeq" id="WP_127733058.1">
    <property type="nucleotide sequence ID" value="NZ_SACP01000027.1"/>
</dbReference>
<reference evidence="7 8" key="1">
    <citation type="submission" date="2019-01" db="EMBL/GenBank/DDBJ databases">
        <authorList>
            <person name="Chen W.-M."/>
        </authorList>
    </citation>
    <scope>NUCLEOTIDE SEQUENCE [LARGE SCALE GENOMIC DNA]</scope>
    <source>
        <strain evidence="7 8">TER-1</strain>
    </source>
</reference>
<dbReference type="InterPro" id="IPR036237">
    <property type="entry name" value="Xyl_isomerase-like_sf"/>
</dbReference>
<evidence type="ECO:0000256" key="3">
    <source>
        <dbReference type="ARBA" id="ARBA00022763"/>
    </source>
</evidence>
<dbReference type="GO" id="GO:0006289">
    <property type="term" value="P:nucleotide-excision repair"/>
    <property type="evidence" value="ECO:0007669"/>
    <property type="project" value="InterPro"/>
</dbReference>
<protein>
    <submittedName>
        <fullName evidence="7">UV damage endonuclease UvsE</fullName>
    </submittedName>
</protein>